<protein>
    <submittedName>
        <fullName evidence="3">Membrane protein YqaA with SNARE-associated domain</fullName>
    </submittedName>
</protein>
<gene>
    <name evidence="3" type="ORF">GGR95_001460</name>
</gene>
<proteinExistence type="predicted"/>
<evidence type="ECO:0000256" key="1">
    <source>
        <dbReference type="SAM" id="Phobius"/>
    </source>
</evidence>
<dbReference type="InterPro" id="IPR051311">
    <property type="entry name" value="DedA_domain"/>
</dbReference>
<reference evidence="3 4" key="1">
    <citation type="submission" date="2020-08" db="EMBL/GenBank/DDBJ databases">
        <title>Genomic Encyclopedia of Type Strains, Phase IV (KMG-IV): sequencing the most valuable type-strain genomes for metagenomic binning, comparative biology and taxonomic classification.</title>
        <authorList>
            <person name="Goeker M."/>
        </authorList>
    </citation>
    <scope>NUCLEOTIDE SEQUENCE [LARGE SCALE GENOMIC DNA]</scope>
    <source>
        <strain evidence="3 4">DSM 102234</strain>
    </source>
</reference>
<keyword evidence="1" id="KW-0812">Transmembrane</keyword>
<keyword evidence="1" id="KW-0472">Membrane</keyword>
<keyword evidence="4" id="KW-1185">Reference proteome</keyword>
<evidence type="ECO:0000313" key="3">
    <source>
        <dbReference type="EMBL" id="MBB3993829.1"/>
    </source>
</evidence>
<comment type="caution">
    <text evidence="3">The sequence shown here is derived from an EMBL/GenBank/DDBJ whole genome shotgun (WGS) entry which is preliminary data.</text>
</comment>
<dbReference type="Proteomes" id="UP000530268">
    <property type="component" value="Unassembled WGS sequence"/>
</dbReference>
<organism evidence="3 4">
    <name type="scientific">Sulfitobacter undariae</name>
    <dbReference type="NCBI Taxonomy" id="1563671"/>
    <lineage>
        <taxon>Bacteria</taxon>
        <taxon>Pseudomonadati</taxon>
        <taxon>Pseudomonadota</taxon>
        <taxon>Alphaproteobacteria</taxon>
        <taxon>Rhodobacterales</taxon>
        <taxon>Roseobacteraceae</taxon>
        <taxon>Sulfitobacter</taxon>
    </lineage>
</organism>
<name>A0A7W6H1J7_9RHOB</name>
<feature type="domain" description="VTT" evidence="2">
    <location>
        <begin position="26"/>
        <end position="136"/>
    </location>
</feature>
<feature type="transmembrane region" description="Helical" evidence="1">
    <location>
        <begin position="34"/>
        <end position="58"/>
    </location>
</feature>
<evidence type="ECO:0000313" key="4">
    <source>
        <dbReference type="Proteomes" id="UP000530268"/>
    </source>
</evidence>
<evidence type="ECO:0000259" key="2">
    <source>
        <dbReference type="Pfam" id="PF09335"/>
    </source>
</evidence>
<dbReference type="PANTHER" id="PTHR42709">
    <property type="entry name" value="ALKALINE PHOSPHATASE LIKE PROTEIN"/>
    <property type="match status" value="1"/>
</dbReference>
<accession>A0A7W6H1J7</accession>
<dbReference type="Pfam" id="PF09335">
    <property type="entry name" value="VTT_dom"/>
    <property type="match status" value="1"/>
</dbReference>
<dbReference type="EMBL" id="JACIEI010000003">
    <property type="protein sequence ID" value="MBB3993829.1"/>
    <property type="molecule type" value="Genomic_DNA"/>
</dbReference>
<sequence length="142" mass="15362">MFTYLVLFASALIAATILPMQSEAVLTGLLLSGGRSVAVLLAVATVGNVLGAVINWYLGRSVLRFREKRWFPASDAQLARAQGWYQRYGRWSLLGSWLPLVGDPLTVVAGVMREPLLPFVVLVTVAKGGRYLALTAAVLSWG</sequence>
<dbReference type="InterPro" id="IPR032816">
    <property type="entry name" value="VTT_dom"/>
</dbReference>
<dbReference type="PANTHER" id="PTHR42709:SF4">
    <property type="entry name" value="INNER MEMBRANE PROTEIN YQAA"/>
    <property type="match status" value="1"/>
</dbReference>
<keyword evidence="1" id="KW-1133">Transmembrane helix</keyword>
<dbReference type="AlphaFoldDB" id="A0A7W6H1J7"/>
<dbReference type="RefSeq" id="WP_184564265.1">
    <property type="nucleotide sequence ID" value="NZ_JACIEI010000003.1"/>
</dbReference>